<keyword evidence="2" id="KW-1185">Reference proteome</keyword>
<dbReference type="EMBL" id="JBEDUW010000007">
    <property type="protein sequence ID" value="KAK9911754.1"/>
    <property type="molecule type" value="Genomic_DNA"/>
</dbReference>
<evidence type="ECO:0000313" key="2">
    <source>
        <dbReference type="Proteomes" id="UP001457282"/>
    </source>
</evidence>
<reference evidence="1 2" key="1">
    <citation type="journal article" date="2023" name="G3 (Bethesda)">
        <title>A chromosome-length genome assembly and annotation of blackberry (Rubus argutus, cv. 'Hillquist').</title>
        <authorList>
            <person name="Bruna T."/>
            <person name="Aryal R."/>
            <person name="Dudchenko O."/>
            <person name="Sargent D.J."/>
            <person name="Mead D."/>
            <person name="Buti M."/>
            <person name="Cavallini A."/>
            <person name="Hytonen T."/>
            <person name="Andres J."/>
            <person name="Pham M."/>
            <person name="Weisz D."/>
            <person name="Mascagni F."/>
            <person name="Usai G."/>
            <person name="Natali L."/>
            <person name="Bassil N."/>
            <person name="Fernandez G.E."/>
            <person name="Lomsadze A."/>
            <person name="Armour M."/>
            <person name="Olukolu B."/>
            <person name="Poorten T."/>
            <person name="Britton C."/>
            <person name="Davik J."/>
            <person name="Ashrafi H."/>
            <person name="Aiden E.L."/>
            <person name="Borodovsky M."/>
            <person name="Worthington M."/>
        </authorList>
    </citation>
    <scope>NUCLEOTIDE SEQUENCE [LARGE SCALE GENOMIC DNA]</scope>
    <source>
        <strain evidence="1">PI 553951</strain>
    </source>
</reference>
<dbReference type="AlphaFoldDB" id="A0AAW1VTR6"/>
<sequence>MSYYEPNLYCSDSISNNNDQYGHDQLYGHNGRYSYATYYSFVDLNSHVAWDEPNPTRQSQYGYDYQNGYGDQYGYEQAANGLTYNSYNQMVTEPYTGNNCDYNYNYQDGYGQIAHRPYNNYGCLNSQHAWEFQQFAPQSQYDQQVGQTQVAEEIVDPFGGFIDIFEKFIDMNKIIQKGVADLATHLSNFRSHLKTFEIQRHQGKLEEPNHLNLDHCLREQVMEVRPFVILPSEEEDNMVGLTLENIESDHHVLECPVDKIVHIDMIVGDKAGFNNLLPVDFDLEVEKSQLRLLIENGHVVSSEDYPFREIKHVDMNIGEKADLVKRLSAKFEIMTIIGQMNTHGEHEGSAHMKAEKKKLNLSHPLWSIMIGLEKFEIHAENTKHSTLGVKHGWPPP</sequence>
<gene>
    <name evidence="1" type="ORF">M0R45_035645</name>
</gene>
<comment type="caution">
    <text evidence="1">The sequence shown here is derived from an EMBL/GenBank/DDBJ whole genome shotgun (WGS) entry which is preliminary data.</text>
</comment>
<protein>
    <submittedName>
        <fullName evidence="1">Uncharacterized protein</fullName>
    </submittedName>
</protein>
<accession>A0AAW1VTR6</accession>
<proteinExistence type="predicted"/>
<name>A0AAW1VTR6_RUBAR</name>
<dbReference type="Proteomes" id="UP001457282">
    <property type="component" value="Unassembled WGS sequence"/>
</dbReference>
<organism evidence="1 2">
    <name type="scientific">Rubus argutus</name>
    <name type="common">Southern blackberry</name>
    <dbReference type="NCBI Taxonomy" id="59490"/>
    <lineage>
        <taxon>Eukaryota</taxon>
        <taxon>Viridiplantae</taxon>
        <taxon>Streptophyta</taxon>
        <taxon>Embryophyta</taxon>
        <taxon>Tracheophyta</taxon>
        <taxon>Spermatophyta</taxon>
        <taxon>Magnoliopsida</taxon>
        <taxon>eudicotyledons</taxon>
        <taxon>Gunneridae</taxon>
        <taxon>Pentapetalae</taxon>
        <taxon>rosids</taxon>
        <taxon>fabids</taxon>
        <taxon>Rosales</taxon>
        <taxon>Rosaceae</taxon>
        <taxon>Rosoideae</taxon>
        <taxon>Rosoideae incertae sedis</taxon>
        <taxon>Rubus</taxon>
    </lineage>
</organism>
<evidence type="ECO:0000313" key="1">
    <source>
        <dbReference type="EMBL" id="KAK9911754.1"/>
    </source>
</evidence>